<evidence type="ECO:0000256" key="1">
    <source>
        <dbReference type="ARBA" id="ARBA00011975"/>
    </source>
</evidence>
<dbReference type="PATRIC" id="fig|1423812.3.peg.2479"/>
<reference evidence="8 9" key="1">
    <citation type="journal article" date="2015" name="Genome Announc.">
        <title>Expanding the biotechnology potential of lactobacilli through comparative genomics of 213 strains and associated genera.</title>
        <authorList>
            <person name="Sun Z."/>
            <person name="Harris H.M."/>
            <person name="McCann A."/>
            <person name="Guo C."/>
            <person name="Argimon S."/>
            <person name="Zhang W."/>
            <person name="Yang X."/>
            <person name="Jeffery I.B."/>
            <person name="Cooney J.C."/>
            <person name="Kagawa T.F."/>
            <person name="Liu W."/>
            <person name="Song Y."/>
            <person name="Salvetti E."/>
            <person name="Wrobel A."/>
            <person name="Rasinkangas P."/>
            <person name="Parkhill J."/>
            <person name="Rea M.C."/>
            <person name="O'Sullivan O."/>
            <person name="Ritari J."/>
            <person name="Douillard F.P."/>
            <person name="Paul Ross R."/>
            <person name="Yang R."/>
            <person name="Briner A.E."/>
            <person name="Felis G.E."/>
            <person name="de Vos W.M."/>
            <person name="Barrangou R."/>
            <person name="Klaenhammer T.R."/>
            <person name="Caufield P.W."/>
            <person name="Cui Y."/>
            <person name="Zhang H."/>
            <person name="O'Toole P.W."/>
        </authorList>
    </citation>
    <scope>NUCLEOTIDE SEQUENCE [LARGE SCALE GENOMIC DNA]</scope>
    <source>
        <strain evidence="8 9">DSM 19971</strain>
    </source>
</reference>
<evidence type="ECO:0000256" key="7">
    <source>
        <dbReference type="RuleBase" id="RU000416"/>
    </source>
</evidence>
<dbReference type="PRINTS" id="PR00105">
    <property type="entry name" value="C5METTRFRASE"/>
</dbReference>
<dbReference type="Gene3D" id="3.90.120.10">
    <property type="entry name" value="DNA Methylase, subunit A, domain 2"/>
    <property type="match status" value="1"/>
</dbReference>
<keyword evidence="5" id="KW-0680">Restriction system</keyword>
<dbReference type="RefSeq" id="WP_057736519.1">
    <property type="nucleotide sequence ID" value="NZ_AZEG01000007.1"/>
</dbReference>
<dbReference type="PROSITE" id="PS51679">
    <property type="entry name" value="SAM_MT_C5"/>
    <property type="match status" value="1"/>
</dbReference>
<keyword evidence="3 6" id="KW-0808">Transferase</keyword>
<dbReference type="NCBIfam" id="TIGR00675">
    <property type="entry name" value="dcm"/>
    <property type="match status" value="1"/>
</dbReference>
<dbReference type="SUPFAM" id="SSF53335">
    <property type="entry name" value="S-adenosyl-L-methionine-dependent methyltransferases"/>
    <property type="match status" value="1"/>
</dbReference>
<dbReference type="CDD" id="cd00315">
    <property type="entry name" value="Cyt_C5_DNA_methylase"/>
    <property type="match status" value="1"/>
</dbReference>
<dbReference type="GO" id="GO:0009307">
    <property type="term" value="P:DNA restriction-modification system"/>
    <property type="evidence" value="ECO:0007669"/>
    <property type="project" value="UniProtKB-KW"/>
</dbReference>
<evidence type="ECO:0000256" key="6">
    <source>
        <dbReference type="PROSITE-ProRule" id="PRU01016"/>
    </source>
</evidence>
<evidence type="ECO:0000313" key="8">
    <source>
        <dbReference type="EMBL" id="KRL38071.1"/>
    </source>
</evidence>
<keyword evidence="9" id="KW-1185">Reference proteome</keyword>
<dbReference type="STRING" id="1423812.FD20_GL002337"/>
<dbReference type="OrthoDB" id="9813719at2"/>
<protein>
    <recommendedName>
        <fullName evidence="1">DNA (cytosine-5-)-methyltransferase</fullName>
        <ecNumber evidence="1">2.1.1.37</ecNumber>
    </recommendedName>
</protein>
<organism evidence="8 9">
    <name type="scientific">Liquorilactobacillus uvarum DSM 19971</name>
    <dbReference type="NCBI Taxonomy" id="1423812"/>
    <lineage>
        <taxon>Bacteria</taxon>
        <taxon>Bacillati</taxon>
        <taxon>Bacillota</taxon>
        <taxon>Bacilli</taxon>
        <taxon>Lactobacillales</taxon>
        <taxon>Lactobacillaceae</taxon>
        <taxon>Liquorilactobacillus</taxon>
    </lineage>
</organism>
<gene>
    <name evidence="8" type="ORF">FD20_GL002337</name>
</gene>
<dbReference type="EC" id="2.1.1.37" evidence="1"/>
<evidence type="ECO:0000313" key="9">
    <source>
        <dbReference type="Proteomes" id="UP000051155"/>
    </source>
</evidence>
<keyword evidence="2 6" id="KW-0489">Methyltransferase</keyword>
<dbReference type="InterPro" id="IPR050750">
    <property type="entry name" value="C5-MTase"/>
</dbReference>
<dbReference type="Pfam" id="PF00145">
    <property type="entry name" value="DNA_methylase"/>
    <property type="match status" value="1"/>
</dbReference>
<evidence type="ECO:0000256" key="2">
    <source>
        <dbReference type="ARBA" id="ARBA00022603"/>
    </source>
</evidence>
<proteinExistence type="inferred from homology"/>
<dbReference type="GO" id="GO:0003886">
    <property type="term" value="F:DNA (cytosine-5-)-methyltransferase activity"/>
    <property type="evidence" value="ECO:0007669"/>
    <property type="project" value="UniProtKB-EC"/>
</dbReference>
<dbReference type="PANTHER" id="PTHR46098:SF1">
    <property type="entry name" value="TRNA (CYTOSINE(38)-C(5))-METHYLTRANSFERASE"/>
    <property type="match status" value="1"/>
</dbReference>
<accession>A0A0R1Q002</accession>
<evidence type="ECO:0000256" key="4">
    <source>
        <dbReference type="ARBA" id="ARBA00022691"/>
    </source>
</evidence>
<dbReference type="InterPro" id="IPR029063">
    <property type="entry name" value="SAM-dependent_MTases_sf"/>
</dbReference>
<dbReference type="InterPro" id="IPR001525">
    <property type="entry name" value="C5_MeTfrase"/>
</dbReference>
<dbReference type="PANTHER" id="PTHR46098">
    <property type="entry name" value="TRNA (CYTOSINE(38)-C(5))-METHYLTRANSFERASE"/>
    <property type="match status" value="1"/>
</dbReference>
<dbReference type="Gene3D" id="3.40.50.150">
    <property type="entry name" value="Vaccinia Virus protein VP39"/>
    <property type="match status" value="1"/>
</dbReference>
<comment type="similarity">
    <text evidence="6 7">Belongs to the class I-like SAM-binding methyltransferase superfamily. C5-methyltransferase family.</text>
</comment>
<name>A0A0R1Q002_9LACO</name>
<sequence length="348" mass="39035">MKFLDLFSGIGGFRLGMEQAGHTCVGYCEIDKFSRKSYEAIFDIKGEWTAHDITTVRITELPTADIWCFGFPCQDISLAGKLRGFTTGHRSSLFFTVTNLIKQLPDNRRPTILFIENVKNLLSINGGLDFLRVQIELDQLGYDVEWSVLDSAALVPQHRERLFIVGHLRTKRQRQVFPIPDNGTTTTKGLAQVNPTVTHQYERVYDPDGIAPTLVATSGIRTKIITPTQKSLKVSDATHRGYTNAHSGDGISLTYPTSQTRRGRVAHKKAHTLLTDGSEAVVDQALRIRRLTPLEYWRLQGFPDEVFYKAKDSGLSDAQLYKQAGNSVTVPIIKAIVSRFQLLSDQHK</sequence>
<dbReference type="EMBL" id="AZEG01000007">
    <property type="protein sequence ID" value="KRL38071.1"/>
    <property type="molecule type" value="Genomic_DNA"/>
</dbReference>
<evidence type="ECO:0000256" key="5">
    <source>
        <dbReference type="ARBA" id="ARBA00022747"/>
    </source>
</evidence>
<keyword evidence="4 6" id="KW-0949">S-adenosyl-L-methionine</keyword>
<comment type="caution">
    <text evidence="8">The sequence shown here is derived from an EMBL/GenBank/DDBJ whole genome shotgun (WGS) entry which is preliminary data.</text>
</comment>
<feature type="active site" evidence="6">
    <location>
        <position position="73"/>
    </location>
</feature>
<dbReference type="AlphaFoldDB" id="A0A0R1Q002"/>
<evidence type="ECO:0000256" key="3">
    <source>
        <dbReference type="ARBA" id="ARBA00022679"/>
    </source>
</evidence>
<dbReference type="GO" id="GO:0032259">
    <property type="term" value="P:methylation"/>
    <property type="evidence" value="ECO:0007669"/>
    <property type="project" value="UniProtKB-KW"/>
</dbReference>
<dbReference type="Proteomes" id="UP000051155">
    <property type="component" value="Unassembled WGS sequence"/>
</dbReference>